<dbReference type="InterPro" id="IPR025708">
    <property type="entry name" value="HSP15"/>
</dbReference>
<dbReference type="GO" id="GO:0003727">
    <property type="term" value="F:single-stranded RNA binding"/>
    <property type="evidence" value="ECO:0007669"/>
    <property type="project" value="InterPro"/>
</dbReference>
<accession>A0A1I4YCK4</accession>
<keyword evidence="2 4" id="KW-0694">RNA-binding</keyword>
<gene>
    <name evidence="7" type="ORF">SAMN05216289_11672</name>
</gene>
<keyword evidence="7" id="KW-0346">Stress response</keyword>
<sequence length="131" mass="14806">MNANADGVRLDVWLWAARLFKTRSLAKQAIEGGKIEVNDVAPKPARVVHIDDRIRITRGIERMQLRVAAISSSRGPAIQAQALYEETPESREAREKAREMRRLTGAGFDHPPSRPGKHSRRLLREFKEGGR</sequence>
<reference evidence="7 8" key="1">
    <citation type="submission" date="2016-10" db="EMBL/GenBank/DDBJ databases">
        <authorList>
            <person name="de Groot N.N."/>
        </authorList>
    </citation>
    <scope>NUCLEOTIDE SEQUENCE [LARGE SCALE GENOMIC DNA]</scope>
    <source>
        <strain evidence="7 8">CGMCC 1.7659</strain>
    </source>
</reference>
<dbReference type="Pfam" id="PF01479">
    <property type="entry name" value="S4"/>
    <property type="match status" value="1"/>
</dbReference>
<dbReference type="SUPFAM" id="SSF55174">
    <property type="entry name" value="Alpha-L RNA-binding motif"/>
    <property type="match status" value="1"/>
</dbReference>
<dbReference type="RefSeq" id="WP_342741300.1">
    <property type="nucleotide sequence ID" value="NZ_FOVF01000016.1"/>
</dbReference>
<dbReference type="Proteomes" id="UP000198575">
    <property type="component" value="Unassembled WGS sequence"/>
</dbReference>
<feature type="domain" description="RNA-binding S4" evidence="6">
    <location>
        <begin position="8"/>
        <end position="70"/>
    </location>
</feature>
<dbReference type="SMART" id="SM00363">
    <property type="entry name" value="S4"/>
    <property type="match status" value="1"/>
</dbReference>
<dbReference type="InterPro" id="IPR002942">
    <property type="entry name" value="S4_RNA-bd"/>
</dbReference>
<evidence type="ECO:0000256" key="4">
    <source>
        <dbReference type="PIRNR" id="PIRNR016821"/>
    </source>
</evidence>
<proteinExistence type="inferred from homology"/>
<dbReference type="CDD" id="cd00165">
    <property type="entry name" value="S4"/>
    <property type="match status" value="1"/>
</dbReference>
<evidence type="ECO:0000259" key="6">
    <source>
        <dbReference type="SMART" id="SM00363"/>
    </source>
</evidence>
<feature type="compositionally biased region" description="Basic and acidic residues" evidence="5">
    <location>
        <begin position="122"/>
        <end position="131"/>
    </location>
</feature>
<dbReference type="STRING" id="578942.SAMN05216289_11672"/>
<dbReference type="GO" id="GO:0043023">
    <property type="term" value="F:ribosomal large subunit binding"/>
    <property type="evidence" value="ECO:0007669"/>
    <property type="project" value="InterPro"/>
</dbReference>
<evidence type="ECO:0000256" key="2">
    <source>
        <dbReference type="ARBA" id="ARBA00022884"/>
    </source>
</evidence>
<feature type="compositionally biased region" description="Basic and acidic residues" evidence="5">
    <location>
        <begin position="88"/>
        <end position="102"/>
    </location>
</feature>
<dbReference type="PIRSF" id="PIRSF016821">
    <property type="entry name" value="HSP15"/>
    <property type="match status" value="1"/>
</dbReference>
<dbReference type="AlphaFoldDB" id="A0A1I4YCK4"/>
<dbReference type="GO" id="GO:0034605">
    <property type="term" value="P:cellular response to heat"/>
    <property type="evidence" value="ECO:0007669"/>
    <property type="project" value="InterPro"/>
</dbReference>
<keyword evidence="8" id="KW-1185">Reference proteome</keyword>
<name>A0A1I4YCK4_9GAMM</name>
<evidence type="ECO:0000313" key="7">
    <source>
        <dbReference type="EMBL" id="SFN35785.1"/>
    </source>
</evidence>
<dbReference type="Gene3D" id="3.10.290.10">
    <property type="entry name" value="RNA-binding S4 domain"/>
    <property type="match status" value="1"/>
</dbReference>
<feature type="region of interest" description="Disordered" evidence="5">
    <location>
        <begin position="84"/>
        <end position="131"/>
    </location>
</feature>
<protein>
    <recommendedName>
        <fullName evidence="4">Heat shock protein 15</fullName>
    </recommendedName>
</protein>
<evidence type="ECO:0000256" key="1">
    <source>
        <dbReference type="ARBA" id="ARBA00008396"/>
    </source>
</evidence>
<comment type="similarity">
    <text evidence="1 4">Belongs to the HSP15 family.</text>
</comment>
<evidence type="ECO:0000313" key="8">
    <source>
        <dbReference type="Proteomes" id="UP000198575"/>
    </source>
</evidence>
<organism evidence="7 8">
    <name type="scientific">Dokdonella immobilis</name>
    <dbReference type="NCBI Taxonomy" id="578942"/>
    <lineage>
        <taxon>Bacteria</taxon>
        <taxon>Pseudomonadati</taxon>
        <taxon>Pseudomonadota</taxon>
        <taxon>Gammaproteobacteria</taxon>
        <taxon>Lysobacterales</taxon>
        <taxon>Rhodanobacteraceae</taxon>
        <taxon>Dokdonella</taxon>
    </lineage>
</organism>
<dbReference type="PROSITE" id="PS50889">
    <property type="entry name" value="S4"/>
    <property type="match status" value="1"/>
</dbReference>
<keyword evidence="3 4" id="KW-0238">DNA-binding</keyword>
<dbReference type="GO" id="GO:0003677">
    <property type="term" value="F:DNA binding"/>
    <property type="evidence" value="ECO:0007669"/>
    <property type="project" value="UniProtKB-KW"/>
</dbReference>
<evidence type="ECO:0000256" key="5">
    <source>
        <dbReference type="SAM" id="MobiDB-lite"/>
    </source>
</evidence>
<dbReference type="EMBL" id="FOVF01000016">
    <property type="protein sequence ID" value="SFN35785.1"/>
    <property type="molecule type" value="Genomic_DNA"/>
</dbReference>
<dbReference type="InterPro" id="IPR036986">
    <property type="entry name" value="S4_RNA-bd_sf"/>
</dbReference>
<evidence type="ECO:0000256" key="3">
    <source>
        <dbReference type="ARBA" id="ARBA00023125"/>
    </source>
</evidence>